<keyword evidence="1" id="KW-1133">Transmembrane helix</keyword>
<dbReference type="eggNOG" id="ENOG502RXMZ">
    <property type="taxonomic scope" value="Eukaryota"/>
</dbReference>
<keyword evidence="1" id="KW-0812">Transmembrane</keyword>
<accession>A0A061EYR8</accession>
<dbReference type="STRING" id="3641.A0A061EYR8"/>
<dbReference type="AlphaFoldDB" id="A0A061EYR8"/>
<dbReference type="Proteomes" id="UP000026915">
    <property type="component" value="Chromosome 5"/>
</dbReference>
<sequence>MGTREVYEEKLRHGNLYHDPTINPGLGSARCPRCLSLLNPDSDKAEWTITSVLHDATAVVPILKWVGLGFMGGERATFHCVAQAHWAFTCIKRKKKGQVVGTYACWDMSFEAGSGIGGMLSAVHGFNTGIPFLQNRIKGPKWLPFVTGIPLLLMFSGVSAAFGGKTLHYGVPSVACSCFCLLPKLQCAGKSPSPSFGKGQSLPLLVTQFDDLGRLCIRLGLKVHFTSNDYSGSVPIMRTRCYALPKFAQLTVTSYYAASSASHYGISLLTRHVEKTYTTRSQQG</sequence>
<dbReference type="OMA" id="ERATFHC"/>
<dbReference type="InParanoid" id="A0A061EYR8"/>
<organism evidence="2 3">
    <name type="scientific">Theobroma cacao</name>
    <name type="common">Cacao</name>
    <name type="synonym">Cocoa</name>
    <dbReference type="NCBI Taxonomy" id="3641"/>
    <lineage>
        <taxon>Eukaryota</taxon>
        <taxon>Viridiplantae</taxon>
        <taxon>Streptophyta</taxon>
        <taxon>Embryophyta</taxon>
        <taxon>Tracheophyta</taxon>
        <taxon>Spermatophyta</taxon>
        <taxon>Magnoliopsida</taxon>
        <taxon>eudicotyledons</taxon>
        <taxon>Gunneridae</taxon>
        <taxon>Pentapetalae</taxon>
        <taxon>rosids</taxon>
        <taxon>malvids</taxon>
        <taxon>Malvales</taxon>
        <taxon>Malvaceae</taxon>
        <taxon>Byttnerioideae</taxon>
        <taxon>Theobroma</taxon>
    </lineage>
</organism>
<reference evidence="2 3" key="1">
    <citation type="journal article" date="2013" name="Genome Biol.">
        <title>The genome sequence of the most widely cultivated cacao type and its use to identify candidate genes regulating pod color.</title>
        <authorList>
            <person name="Motamayor J.C."/>
            <person name="Mockaitis K."/>
            <person name="Schmutz J."/>
            <person name="Haiminen N."/>
            <person name="Iii D.L."/>
            <person name="Cornejo O."/>
            <person name="Findley S.D."/>
            <person name="Zheng P."/>
            <person name="Utro F."/>
            <person name="Royaert S."/>
            <person name="Saski C."/>
            <person name="Jenkins J."/>
            <person name="Podicheti R."/>
            <person name="Zhao M."/>
            <person name="Scheffler B.E."/>
            <person name="Stack J.C."/>
            <person name="Feltus F.A."/>
            <person name="Mustiga G.M."/>
            <person name="Amores F."/>
            <person name="Phillips W."/>
            <person name="Marelli J.P."/>
            <person name="May G.D."/>
            <person name="Shapiro H."/>
            <person name="Ma J."/>
            <person name="Bustamante C.D."/>
            <person name="Schnell R.J."/>
            <person name="Main D."/>
            <person name="Gilbert D."/>
            <person name="Parida L."/>
            <person name="Kuhn D.N."/>
        </authorList>
    </citation>
    <scope>NUCLEOTIDE SEQUENCE [LARGE SCALE GENOMIC DNA]</scope>
    <source>
        <strain evidence="3">cv. Matina 1-6</strain>
    </source>
</reference>
<dbReference type="HOGENOM" id="CLU_085552_0_0_1"/>
<name>A0A061EYR8_THECC</name>
<dbReference type="Gramene" id="EOY09562">
    <property type="protein sequence ID" value="EOY09562"/>
    <property type="gene ID" value="TCM_024973"/>
</dbReference>
<evidence type="ECO:0000313" key="3">
    <source>
        <dbReference type="Proteomes" id="UP000026915"/>
    </source>
</evidence>
<dbReference type="PANTHER" id="PTHR34459:SF2">
    <property type="entry name" value="TRANSMEMBRANE PROTEIN"/>
    <property type="match status" value="1"/>
</dbReference>
<gene>
    <name evidence="2" type="ORF">TCM_024973</name>
</gene>
<keyword evidence="3" id="KW-1185">Reference proteome</keyword>
<dbReference type="EMBL" id="CM001883">
    <property type="protein sequence ID" value="EOY09562.1"/>
    <property type="molecule type" value="Genomic_DNA"/>
</dbReference>
<dbReference type="FunCoup" id="A0A061EYR8">
    <property type="interactions" value="1325"/>
</dbReference>
<keyword evidence="1" id="KW-0472">Membrane</keyword>
<evidence type="ECO:0000256" key="1">
    <source>
        <dbReference type="SAM" id="Phobius"/>
    </source>
</evidence>
<dbReference type="PANTHER" id="PTHR34459">
    <property type="entry name" value="OS01G0264500 PROTEIN"/>
    <property type="match status" value="1"/>
</dbReference>
<proteinExistence type="predicted"/>
<evidence type="ECO:0000313" key="2">
    <source>
        <dbReference type="EMBL" id="EOY09562.1"/>
    </source>
</evidence>
<feature type="transmembrane region" description="Helical" evidence="1">
    <location>
        <begin position="142"/>
        <end position="162"/>
    </location>
</feature>
<protein>
    <submittedName>
        <fullName evidence="2">Uncharacterized protein</fullName>
    </submittedName>
</protein>